<dbReference type="InterPro" id="IPR051175">
    <property type="entry name" value="CLK_kinases"/>
</dbReference>
<evidence type="ECO:0000256" key="5">
    <source>
        <dbReference type="ARBA" id="ARBA00022840"/>
    </source>
</evidence>
<dbReference type="Gene3D" id="1.10.510.10">
    <property type="entry name" value="Transferase(Phosphotransferase) domain 1"/>
    <property type="match status" value="1"/>
</dbReference>
<dbReference type="InterPro" id="IPR001245">
    <property type="entry name" value="Ser-Thr/Tyr_kinase_cat_dom"/>
</dbReference>
<dbReference type="EMBL" id="JAKNSF020000028">
    <property type="protein sequence ID" value="KAK7729687.1"/>
    <property type="molecule type" value="Genomic_DNA"/>
</dbReference>
<sequence length="456" mass="52292">MTALGKEPDLKSTLINWTLYDDRSGRIHPHEALECYVPGGFHPVALGDKFKDDRYVVRHKLGHGGFSTVWLASDEQNRDSGPHYVAIKIKSGSSSKMGIDADPEVLRLRKLEEHYVKGPQDKPRPYAQLLNCFSVEGPNGRHNCLVTELVGPSVGSMHSLYGQLEQVLRPETILRASTQLLQGVDFIHQAGFVHGDISAGNVAFTCKSLLNDDDDDLLDLMSEVYVANPLPDKPLPSPHLPKQLVQTATWKNWEDETEEDIRLIDWGSAFPIGETVPVEVMAQPIDLRSPETFFIGKFDHRHDIWRAGCVMFVLFYQQPPFFVYLSDSHFYLRRMIRKLGPLPEHWLPKFDELRKETIFTREVDENGDAPEGDWELIPDTFEPRRQAIIAEFTSGDEKYNKPDEHTEYDFEALKSLQRPMQGLLQYEPNERATVKDALKLIEWIDHRRENECDEEE</sequence>
<keyword evidence="1" id="KW-0723">Serine/threonine-protein kinase</keyword>
<organism evidence="8 9">
    <name type="scientific">Diaporthe eres</name>
    <name type="common">Phomopsis oblonga</name>
    <dbReference type="NCBI Taxonomy" id="83184"/>
    <lineage>
        <taxon>Eukaryota</taxon>
        <taxon>Fungi</taxon>
        <taxon>Dikarya</taxon>
        <taxon>Ascomycota</taxon>
        <taxon>Pezizomycotina</taxon>
        <taxon>Sordariomycetes</taxon>
        <taxon>Sordariomycetidae</taxon>
        <taxon>Diaporthales</taxon>
        <taxon>Diaporthaceae</taxon>
        <taxon>Diaporthe</taxon>
        <taxon>Diaporthe eres species complex</taxon>
    </lineage>
</organism>
<evidence type="ECO:0000256" key="2">
    <source>
        <dbReference type="ARBA" id="ARBA00022679"/>
    </source>
</evidence>
<evidence type="ECO:0000259" key="7">
    <source>
        <dbReference type="PROSITE" id="PS50011"/>
    </source>
</evidence>
<dbReference type="PANTHER" id="PTHR45646">
    <property type="entry name" value="SERINE/THREONINE-PROTEIN KINASE DOA-RELATED"/>
    <property type="match status" value="1"/>
</dbReference>
<keyword evidence="5 6" id="KW-0067">ATP-binding</keyword>
<reference evidence="8 9" key="1">
    <citation type="submission" date="2024-02" db="EMBL/GenBank/DDBJ databases">
        <title>De novo assembly and annotation of 12 fungi associated with fruit tree decline syndrome in Ontario, Canada.</title>
        <authorList>
            <person name="Sulman M."/>
            <person name="Ellouze W."/>
            <person name="Ilyukhin E."/>
        </authorList>
    </citation>
    <scope>NUCLEOTIDE SEQUENCE [LARGE SCALE GENOMIC DNA]</scope>
    <source>
        <strain evidence="8 9">M169</strain>
    </source>
</reference>
<dbReference type="Pfam" id="PF07714">
    <property type="entry name" value="PK_Tyr_Ser-Thr"/>
    <property type="match status" value="1"/>
</dbReference>
<dbReference type="InterPro" id="IPR017441">
    <property type="entry name" value="Protein_kinase_ATP_BS"/>
</dbReference>
<keyword evidence="3 6" id="KW-0547">Nucleotide-binding</keyword>
<protein>
    <recommendedName>
        <fullName evidence="7">Protein kinase domain-containing protein</fullName>
    </recommendedName>
</protein>
<dbReference type="Gene3D" id="3.30.200.20">
    <property type="entry name" value="Phosphorylase Kinase, domain 1"/>
    <property type="match status" value="1"/>
</dbReference>
<evidence type="ECO:0000256" key="6">
    <source>
        <dbReference type="PROSITE-ProRule" id="PRU10141"/>
    </source>
</evidence>
<dbReference type="SUPFAM" id="SSF56112">
    <property type="entry name" value="Protein kinase-like (PK-like)"/>
    <property type="match status" value="1"/>
</dbReference>
<evidence type="ECO:0000313" key="9">
    <source>
        <dbReference type="Proteomes" id="UP001430848"/>
    </source>
</evidence>
<evidence type="ECO:0000256" key="1">
    <source>
        <dbReference type="ARBA" id="ARBA00022527"/>
    </source>
</evidence>
<evidence type="ECO:0000256" key="3">
    <source>
        <dbReference type="ARBA" id="ARBA00022741"/>
    </source>
</evidence>
<dbReference type="SMART" id="SM00220">
    <property type="entry name" value="S_TKc"/>
    <property type="match status" value="1"/>
</dbReference>
<comment type="caution">
    <text evidence="8">The sequence shown here is derived from an EMBL/GenBank/DDBJ whole genome shotgun (WGS) entry which is preliminary data.</text>
</comment>
<dbReference type="PROSITE" id="PS50011">
    <property type="entry name" value="PROTEIN_KINASE_DOM"/>
    <property type="match status" value="1"/>
</dbReference>
<accession>A0ABR1P9B4</accession>
<dbReference type="InterPro" id="IPR000719">
    <property type="entry name" value="Prot_kinase_dom"/>
</dbReference>
<keyword evidence="2" id="KW-0808">Transferase</keyword>
<feature type="binding site" evidence="6">
    <location>
        <position position="88"/>
    </location>
    <ligand>
        <name>ATP</name>
        <dbReference type="ChEBI" id="CHEBI:30616"/>
    </ligand>
</feature>
<evidence type="ECO:0000313" key="8">
    <source>
        <dbReference type="EMBL" id="KAK7729687.1"/>
    </source>
</evidence>
<gene>
    <name evidence="8" type="ORF">SLS63_006068</name>
</gene>
<keyword evidence="9" id="KW-1185">Reference proteome</keyword>
<keyword evidence="4" id="KW-0418">Kinase</keyword>
<feature type="domain" description="Protein kinase" evidence="7">
    <location>
        <begin position="55"/>
        <end position="444"/>
    </location>
</feature>
<dbReference type="PANTHER" id="PTHR45646:SF11">
    <property type="entry name" value="SERINE_THREONINE-PROTEIN KINASE DOA"/>
    <property type="match status" value="1"/>
</dbReference>
<dbReference type="PROSITE" id="PS00107">
    <property type="entry name" value="PROTEIN_KINASE_ATP"/>
    <property type="match status" value="1"/>
</dbReference>
<dbReference type="InterPro" id="IPR011009">
    <property type="entry name" value="Kinase-like_dom_sf"/>
</dbReference>
<evidence type="ECO:0000256" key="4">
    <source>
        <dbReference type="ARBA" id="ARBA00022777"/>
    </source>
</evidence>
<dbReference type="Proteomes" id="UP001430848">
    <property type="component" value="Unassembled WGS sequence"/>
</dbReference>
<name>A0ABR1P9B4_DIAER</name>
<proteinExistence type="predicted"/>